<dbReference type="SUPFAM" id="SSF47781">
    <property type="entry name" value="RuvA domain 2-like"/>
    <property type="match status" value="2"/>
</dbReference>
<dbReference type="Gene3D" id="1.10.150.280">
    <property type="entry name" value="AF1531-like domain"/>
    <property type="match status" value="2"/>
</dbReference>
<dbReference type="Proteomes" id="UP000198756">
    <property type="component" value="Unassembled WGS sequence"/>
</dbReference>
<dbReference type="InterPro" id="IPR010994">
    <property type="entry name" value="RuvA_2-like"/>
</dbReference>
<evidence type="ECO:0000313" key="3">
    <source>
        <dbReference type="Proteomes" id="UP000198756"/>
    </source>
</evidence>
<dbReference type="AlphaFoldDB" id="A0A1G5WWS5"/>
<gene>
    <name evidence="2" type="ORF">SAMN03080617_01356</name>
</gene>
<dbReference type="InterPro" id="IPR051675">
    <property type="entry name" value="Endo/Exo/Phosphatase_dom_1"/>
</dbReference>
<name>A0A1G5WWS5_9BACT</name>
<sequence length="227" mass="25990">MKETIFYWMKSYLGFSRKESKGFVLLIPFLVVFGFVPTGIGFFKNHQAEQAFDRYQLQFDSLKTLGVQLKTSPLPTFNPNDTAKTTRNQKQINNLNRIPFSEADSVMLQIVPGIGQATAGRIIKYRENLGGFHSKNQLGEVFGVKTETAEAVWDFFEFDPHIFKKLKINAATSEELAAHPYISYGEAKVLIAFRTQHGKFNSSDDLLKIKIFKTEWVQKIKPYLSFE</sequence>
<dbReference type="OrthoDB" id="981124at2"/>
<keyword evidence="1" id="KW-0472">Membrane</keyword>
<keyword evidence="1" id="KW-1133">Transmembrane helix</keyword>
<protein>
    <submittedName>
        <fullName evidence="2">DNA uptake protein ComE</fullName>
    </submittedName>
</protein>
<organism evidence="2 3">
    <name type="scientific">Algoriphagus alkaliphilus</name>
    <dbReference type="NCBI Taxonomy" id="279824"/>
    <lineage>
        <taxon>Bacteria</taxon>
        <taxon>Pseudomonadati</taxon>
        <taxon>Bacteroidota</taxon>
        <taxon>Cytophagia</taxon>
        <taxon>Cytophagales</taxon>
        <taxon>Cyclobacteriaceae</taxon>
        <taxon>Algoriphagus</taxon>
    </lineage>
</organism>
<dbReference type="EMBL" id="FMXE01000008">
    <property type="protein sequence ID" value="SDA62344.1"/>
    <property type="molecule type" value="Genomic_DNA"/>
</dbReference>
<reference evidence="3" key="1">
    <citation type="submission" date="2016-10" db="EMBL/GenBank/DDBJ databases">
        <authorList>
            <person name="Varghese N."/>
            <person name="Submissions S."/>
        </authorList>
    </citation>
    <scope>NUCLEOTIDE SEQUENCE [LARGE SCALE GENOMIC DNA]</scope>
    <source>
        <strain evidence="3">DSM 22703</strain>
    </source>
</reference>
<dbReference type="GO" id="GO:0015628">
    <property type="term" value="P:protein secretion by the type II secretion system"/>
    <property type="evidence" value="ECO:0007669"/>
    <property type="project" value="TreeGrafter"/>
</dbReference>
<feature type="transmembrane region" description="Helical" evidence="1">
    <location>
        <begin position="21"/>
        <end position="43"/>
    </location>
</feature>
<evidence type="ECO:0000256" key="1">
    <source>
        <dbReference type="SAM" id="Phobius"/>
    </source>
</evidence>
<proteinExistence type="predicted"/>
<keyword evidence="1" id="KW-0812">Transmembrane</keyword>
<dbReference type="STRING" id="279824.SAMN03080617_01356"/>
<dbReference type="Pfam" id="PF12836">
    <property type="entry name" value="HHH_3"/>
    <property type="match status" value="2"/>
</dbReference>
<dbReference type="GO" id="GO:0015627">
    <property type="term" value="C:type II protein secretion system complex"/>
    <property type="evidence" value="ECO:0007669"/>
    <property type="project" value="TreeGrafter"/>
</dbReference>
<dbReference type="PANTHER" id="PTHR21180">
    <property type="entry name" value="ENDONUCLEASE/EXONUCLEASE/PHOSPHATASE FAMILY DOMAIN-CONTAINING PROTEIN 1"/>
    <property type="match status" value="1"/>
</dbReference>
<evidence type="ECO:0000313" key="2">
    <source>
        <dbReference type="EMBL" id="SDA62344.1"/>
    </source>
</evidence>
<accession>A0A1G5WWS5</accession>
<dbReference type="RefSeq" id="WP_092729194.1">
    <property type="nucleotide sequence ID" value="NZ_FMXE01000008.1"/>
</dbReference>
<dbReference type="PANTHER" id="PTHR21180:SF32">
    <property type="entry name" value="ENDONUCLEASE_EXONUCLEASE_PHOSPHATASE FAMILY DOMAIN-CONTAINING PROTEIN 1"/>
    <property type="match status" value="1"/>
</dbReference>
<keyword evidence="3" id="KW-1185">Reference proteome</keyword>